<comment type="caution">
    <text evidence="2">The sequence shown here is derived from an EMBL/GenBank/DDBJ whole genome shotgun (WGS) entry which is preliminary data.</text>
</comment>
<gene>
    <name evidence="2" type="ORF">SCP_1603350</name>
</gene>
<sequence length="261" mass="28110">METRPLRSDSDLNSKNAETNNGKDALSPAGNASDRDGFIFPSRGVFPSWEGLGELLHQVVPTDRSSQAQHEGASYLSRLSSARSSKKPSGSQLGACALTKFPSWHGLDNGVQVLKELGDGHTGEKMVYIWGKLEQLSICTAMGYNFLYRDDAEGQSPPAAISPTPTIPDWRGSIHSSHNSLSHGDFPVHHAEVTGEFPGQIVTPTLQQPGVHLIADEDCCCLRGPHAIDYEADNNSNGVLAINFIIGLHNKSDPHSQTSNS</sequence>
<dbReference type="InParanoid" id="A0A401H5K2"/>
<name>A0A401H5K2_9APHY</name>
<evidence type="ECO:0000256" key="1">
    <source>
        <dbReference type="SAM" id="MobiDB-lite"/>
    </source>
</evidence>
<protein>
    <submittedName>
        <fullName evidence="2">Uncharacterized protein</fullName>
    </submittedName>
</protein>
<dbReference type="EMBL" id="BFAD01000016">
    <property type="protein sequence ID" value="GBE89671.1"/>
    <property type="molecule type" value="Genomic_DNA"/>
</dbReference>
<reference evidence="2 3" key="1">
    <citation type="journal article" date="2018" name="Sci. Rep.">
        <title>Genome sequence of the cauliflower mushroom Sparassis crispa (Hanabiratake) and its association with beneficial usage.</title>
        <authorList>
            <person name="Kiyama R."/>
            <person name="Furutani Y."/>
            <person name="Kawaguchi K."/>
            <person name="Nakanishi T."/>
        </authorList>
    </citation>
    <scope>NUCLEOTIDE SEQUENCE [LARGE SCALE GENOMIC DNA]</scope>
</reference>
<feature type="compositionally biased region" description="Low complexity" evidence="1">
    <location>
        <begin position="72"/>
        <end position="91"/>
    </location>
</feature>
<dbReference type="RefSeq" id="XP_027620584.1">
    <property type="nucleotide sequence ID" value="XM_027764783.1"/>
</dbReference>
<dbReference type="AlphaFoldDB" id="A0A401H5K2"/>
<dbReference type="Proteomes" id="UP000287166">
    <property type="component" value="Unassembled WGS sequence"/>
</dbReference>
<feature type="compositionally biased region" description="Polar residues" evidence="1">
    <location>
        <begin position="13"/>
        <end position="22"/>
    </location>
</feature>
<feature type="region of interest" description="Disordered" evidence="1">
    <location>
        <begin position="63"/>
        <end position="92"/>
    </location>
</feature>
<evidence type="ECO:0000313" key="2">
    <source>
        <dbReference type="EMBL" id="GBE89671.1"/>
    </source>
</evidence>
<feature type="compositionally biased region" description="Basic and acidic residues" evidence="1">
    <location>
        <begin position="1"/>
        <end position="12"/>
    </location>
</feature>
<dbReference type="GeneID" id="38786588"/>
<organism evidence="2 3">
    <name type="scientific">Sparassis crispa</name>
    <dbReference type="NCBI Taxonomy" id="139825"/>
    <lineage>
        <taxon>Eukaryota</taxon>
        <taxon>Fungi</taxon>
        <taxon>Dikarya</taxon>
        <taxon>Basidiomycota</taxon>
        <taxon>Agaricomycotina</taxon>
        <taxon>Agaricomycetes</taxon>
        <taxon>Polyporales</taxon>
        <taxon>Sparassidaceae</taxon>
        <taxon>Sparassis</taxon>
    </lineage>
</organism>
<feature type="region of interest" description="Disordered" evidence="1">
    <location>
        <begin position="1"/>
        <end position="33"/>
    </location>
</feature>
<proteinExistence type="predicted"/>
<accession>A0A401H5K2</accession>
<evidence type="ECO:0000313" key="3">
    <source>
        <dbReference type="Proteomes" id="UP000287166"/>
    </source>
</evidence>
<keyword evidence="3" id="KW-1185">Reference proteome</keyword>